<dbReference type="PANTHER" id="PTHR11452">
    <property type="entry name" value="ALPHA-GALACTOSIDASE/ALPHA-N-ACETYLGALACTOSAMINIDASE"/>
    <property type="match status" value="1"/>
</dbReference>
<evidence type="ECO:0000313" key="17">
    <source>
        <dbReference type="Proteomes" id="UP000799302"/>
    </source>
</evidence>
<evidence type="ECO:0000256" key="4">
    <source>
        <dbReference type="ARBA" id="ARBA00009743"/>
    </source>
</evidence>
<dbReference type="Gene3D" id="2.80.10.50">
    <property type="match status" value="1"/>
</dbReference>
<dbReference type="InterPro" id="IPR000772">
    <property type="entry name" value="Ricin_B_lectin"/>
</dbReference>
<accession>A0A6A6UIH4</accession>
<evidence type="ECO:0000256" key="7">
    <source>
        <dbReference type="ARBA" id="ARBA00022729"/>
    </source>
</evidence>
<evidence type="ECO:0000256" key="13">
    <source>
        <dbReference type="RuleBase" id="RU361168"/>
    </source>
</evidence>
<dbReference type="Pfam" id="PF16499">
    <property type="entry name" value="Melibiase_2"/>
    <property type="match status" value="1"/>
</dbReference>
<dbReference type="AlphaFoldDB" id="A0A6A6UIH4"/>
<dbReference type="GO" id="GO:0005576">
    <property type="term" value="C:extracellular region"/>
    <property type="evidence" value="ECO:0007669"/>
    <property type="project" value="UniProtKB-SubCell"/>
</dbReference>
<evidence type="ECO:0000313" key="16">
    <source>
        <dbReference type="EMBL" id="KAF2670684.1"/>
    </source>
</evidence>
<evidence type="ECO:0000256" key="10">
    <source>
        <dbReference type="ARBA" id="ARBA00023157"/>
    </source>
</evidence>
<dbReference type="PRINTS" id="PR00740">
    <property type="entry name" value="GLHYDRLASE27"/>
</dbReference>
<protein>
    <recommendedName>
        <fullName evidence="5 13">Alpha-galactosidase</fullName>
        <ecNumber evidence="5 13">3.2.1.22</ecNumber>
    </recommendedName>
    <alternativeName>
        <fullName evidence="13">Melibiase</fullName>
    </alternativeName>
</protein>
<evidence type="ECO:0000256" key="11">
    <source>
        <dbReference type="ARBA" id="ARBA00023180"/>
    </source>
</evidence>
<name>A0A6A6UIH4_9PEZI</name>
<comment type="catalytic activity">
    <reaction evidence="1 13">
        <text>Hydrolysis of terminal, non-reducing alpha-D-galactose residues in alpha-D-galactosides, including galactose oligosaccharides, galactomannans and galactolipids.</text>
        <dbReference type="EC" id="3.2.1.22"/>
    </reaction>
</comment>
<sequence>MAIINHSLAFFLAFLVTTALRLVHGSITNPLVSPTPPMGFNNWARFQCGLNESLFTTTADAMVSKGLLAAGYNRLNLDDCWMQTSRSDQGLLQWNTTLFPQGIPWLVNYVKSKGFHFGIYEDAGNKTCGGYPGSLGYEATDAQTFSSWGINYLKLDGCNVDPYKGKTLQQTYQVIYGRWHDVLSNLSKPMVFSESAPAYFSGDSDFPKQNNESDWYRVMAWAPLYGELARHSNDIDVFGLYEPTEYWKSIMNNYAHNVLLARYQQPGFYNDPDFIIADWPWLTLEEKKSQFALWSAFSAPLIISANVQDLSPKEITYLTNKDIIAIDQDPLALQATLVSQDGNWDVLTKNLAGGDRLLTVLNRSNKTASTSINVERVGLTRDGKYTVKDLWTGSNQTVTTVIAIELPGHATAMYRFFKVPTATPTGMIFNSATRKCMTHIAASILFQDCAGTDSQVWGVSSQGLISPLSAPSLCLKADGGVSMVGCNPEDKKQLWAYYKSGNLVNHATKAKKCLYNTYPFVVVCGDELDSQVYSLPSGTMLH</sequence>
<organism evidence="16 17">
    <name type="scientific">Microthyrium microscopicum</name>
    <dbReference type="NCBI Taxonomy" id="703497"/>
    <lineage>
        <taxon>Eukaryota</taxon>
        <taxon>Fungi</taxon>
        <taxon>Dikarya</taxon>
        <taxon>Ascomycota</taxon>
        <taxon>Pezizomycotina</taxon>
        <taxon>Dothideomycetes</taxon>
        <taxon>Dothideomycetes incertae sedis</taxon>
        <taxon>Microthyriales</taxon>
        <taxon>Microthyriaceae</taxon>
        <taxon>Microthyrium</taxon>
    </lineage>
</organism>
<dbReference type="CDD" id="cd14792">
    <property type="entry name" value="GH27"/>
    <property type="match status" value="1"/>
</dbReference>
<dbReference type="SUPFAM" id="SSF51011">
    <property type="entry name" value="Glycosyl hydrolase domain"/>
    <property type="match status" value="1"/>
</dbReference>
<dbReference type="SUPFAM" id="SSF51445">
    <property type="entry name" value="(Trans)glycosidases"/>
    <property type="match status" value="1"/>
</dbReference>
<evidence type="ECO:0000256" key="2">
    <source>
        <dbReference type="ARBA" id="ARBA00003969"/>
    </source>
</evidence>
<dbReference type="PROSITE" id="PS50231">
    <property type="entry name" value="RICIN_B_LECTIN"/>
    <property type="match status" value="1"/>
</dbReference>
<dbReference type="PANTHER" id="PTHR11452:SF91">
    <property type="entry name" value="ALPHA-GALACTOSIDASE A-RELATED"/>
    <property type="match status" value="1"/>
</dbReference>
<keyword evidence="12 13" id="KW-0326">Glycosidase</keyword>
<comment type="similarity">
    <text evidence="4 13">Belongs to the glycosyl hydrolase 27 family.</text>
</comment>
<dbReference type="EMBL" id="MU004234">
    <property type="protein sequence ID" value="KAF2670684.1"/>
    <property type="molecule type" value="Genomic_DNA"/>
</dbReference>
<dbReference type="GO" id="GO:0005975">
    <property type="term" value="P:carbohydrate metabolic process"/>
    <property type="evidence" value="ECO:0007669"/>
    <property type="project" value="InterPro"/>
</dbReference>
<dbReference type="InterPro" id="IPR013785">
    <property type="entry name" value="Aldolase_TIM"/>
</dbReference>
<dbReference type="Gene3D" id="2.60.40.1180">
    <property type="entry name" value="Golgi alpha-mannosidase II"/>
    <property type="match status" value="1"/>
</dbReference>
<evidence type="ECO:0000256" key="6">
    <source>
        <dbReference type="ARBA" id="ARBA00022525"/>
    </source>
</evidence>
<dbReference type="GO" id="GO:0004557">
    <property type="term" value="F:alpha-galactosidase activity"/>
    <property type="evidence" value="ECO:0007669"/>
    <property type="project" value="UniProtKB-EC"/>
</dbReference>
<dbReference type="Proteomes" id="UP000799302">
    <property type="component" value="Unassembled WGS sequence"/>
</dbReference>
<dbReference type="SMART" id="SM00458">
    <property type="entry name" value="RICIN"/>
    <property type="match status" value="1"/>
</dbReference>
<evidence type="ECO:0000256" key="3">
    <source>
        <dbReference type="ARBA" id="ARBA00004613"/>
    </source>
</evidence>
<dbReference type="Pfam" id="PF00652">
    <property type="entry name" value="Ricin_B_lectin"/>
    <property type="match status" value="1"/>
</dbReference>
<evidence type="ECO:0000256" key="12">
    <source>
        <dbReference type="ARBA" id="ARBA00023295"/>
    </source>
</evidence>
<evidence type="ECO:0000256" key="5">
    <source>
        <dbReference type="ARBA" id="ARBA00012755"/>
    </source>
</evidence>
<dbReference type="OrthoDB" id="5795902at2759"/>
<feature type="chain" id="PRO_5025683552" description="Alpha-galactosidase" evidence="14">
    <location>
        <begin position="26"/>
        <end position="542"/>
    </location>
</feature>
<evidence type="ECO:0000259" key="15">
    <source>
        <dbReference type="SMART" id="SM00458"/>
    </source>
</evidence>
<keyword evidence="11" id="KW-0325">Glycoprotein</keyword>
<dbReference type="PROSITE" id="PS00512">
    <property type="entry name" value="ALPHA_GALACTOSIDASE"/>
    <property type="match status" value="1"/>
</dbReference>
<reference evidence="16" key="1">
    <citation type="journal article" date="2020" name="Stud. Mycol.">
        <title>101 Dothideomycetes genomes: a test case for predicting lifestyles and emergence of pathogens.</title>
        <authorList>
            <person name="Haridas S."/>
            <person name="Albert R."/>
            <person name="Binder M."/>
            <person name="Bloem J."/>
            <person name="Labutti K."/>
            <person name="Salamov A."/>
            <person name="Andreopoulos B."/>
            <person name="Baker S."/>
            <person name="Barry K."/>
            <person name="Bills G."/>
            <person name="Bluhm B."/>
            <person name="Cannon C."/>
            <person name="Castanera R."/>
            <person name="Culley D."/>
            <person name="Daum C."/>
            <person name="Ezra D."/>
            <person name="Gonzalez J."/>
            <person name="Henrissat B."/>
            <person name="Kuo A."/>
            <person name="Liang C."/>
            <person name="Lipzen A."/>
            <person name="Lutzoni F."/>
            <person name="Magnuson J."/>
            <person name="Mondo S."/>
            <person name="Nolan M."/>
            <person name="Ohm R."/>
            <person name="Pangilinan J."/>
            <person name="Park H.-J."/>
            <person name="Ramirez L."/>
            <person name="Alfaro M."/>
            <person name="Sun H."/>
            <person name="Tritt A."/>
            <person name="Yoshinaga Y."/>
            <person name="Zwiers L.-H."/>
            <person name="Turgeon B."/>
            <person name="Goodwin S."/>
            <person name="Spatafora J."/>
            <person name="Crous P."/>
            <person name="Grigoriev I."/>
        </authorList>
    </citation>
    <scope>NUCLEOTIDE SEQUENCE</scope>
    <source>
        <strain evidence="16">CBS 115976</strain>
    </source>
</reference>
<dbReference type="InterPro" id="IPR002241">
    <property type="entry name" value="Glyco_hydro_27"/>
</dbReference>
<evidence type="ECO:0000256" key="1">
    <source>
        <dbReference type="ARBA" id="ARBA00001255"/>
    </source>
</evidence>
<dbReference type="GO" id="GO:0030246">
    <property type="term" value="F:carbohydrate binding"/>
    <property type="evidence" value="ECO:0007669"/>
    <property type="project" value="UniProtKB-KW"/>
</dbReference>
<keyword evidence="7 14" id="KW-0732">Signal</keyword>
<dbReference type="InterPro" id="IPR000111">
    <property type="entry name" value="Glyco_hydro_27/36_CS"/>
</dbReference>
<dbReference type="Pfam" id="PF17801">
    <property type="entry name" value="Melibiase_C"/>
    <property type="match status" value="1"/>
</dbReference>
<dbReference type="EC" id="3.2.1.22" evidence="5 13"/>
<keyword evidence="6" id="KW-0964">Secreted</keyword>
<proteinExistence type="inferred from homology"/>
<feature type="domain" description="Ricin B lectin" evidence="15">
    <location>
        <begin position="423"/>
        <end position="536"/>
    </location>
</feature>
<keyword evidence="8" id="KW-0430">Lectin</keyword>
<keyword evidence="17" id="KW-1185">Reference proteome</keyword>
<evidence type="ECO:0000256" key="9">
    <source>
        <dbReference type="ARBA" id="ARBA00022801"/>
    </source>
</evidence>
<dbReference type="FunFam" id="3.20.20.70:FF:000177">
    <property type="entry name" value="Alpha-galactosidase"/>
    <property type="match status" value="1"/>
</dbReference>
<keyword evidence="9 13" id="KW-0378">Hydrolase</keyword>
<gene>
    <name evidence="16" type="ORF">BT63DRAFT_245117</name>
</gene>
<dbReference type="InterPro" id="IPR017853">
    <property type="entry name" value="GH"/>
</dbReference>
<dbReference type="InterPro" id="IPR035992">
    <property type="entry name" value="Ricin_B-like_lectins"/>
</dbReference>
<comment type="subcellular location">
    <subcellularLocation>
        <location evidence="3">Secreted</location>
    </subcellularLocation>
</comment>
<dbReference type="InterPro" id="IPR041233">
    <property type="entry name" value="Melibiase_C"/>
</dbReference>
<feature type="signal peptide" evidence="14">
    <location>
        <begin position="1"/>
        <end position="25"/>
    </location>
</feature>
<dbReference type="SUPFAM" id="SSF50370">
    <property type="entry name" value="Ricin B-like lectins"/>
    <property type="match status" value="1"/>
</dbReference>
<keyword evidence="10 13" id="KW-1015">Disulfide bond</keyword>
<evidence type="ECO:0000256" key="8">
    <source>
        <dbReference type="ARBA" id="ARBA00022734"/>
    </source>
</evidence>
<comment type="function">
    <text evidence="2">Hydrolyzes a variety of simple alpha-D-galactoside as well as more complex molecules such as oligosaccharides and polysaccharides.</text>
</comment>
<evidence type="ECO:0000256" key="14">
    <source>
        <dbReference type="SAM" id="SignalP"/>
    </source>
</evidence>
<dbReference type="InterPro" id="IPR013780">
    <property type="entry name" value="Glyco_hydro_b"/>
</dbReference>
<dbReference type="Gene3D" id="3.20.20.70">
    <property type="entry name" value="Aldolase class I"/>
    <property type="match status" value="1"/>
</dbReference>